<feature type="compositionally biased region" description="Polar residues" evidence="1">
    <location>
        <begin position="424"/>
        <end position="436"/>
    </location>
</feature>
<comment type="caution">
    <text evidence="2">The sequence shown here is derived from an EMBL/GenBank/DDBJ whole genome shotgun (WGS) entry which is preliminary data.</text>
</comment>
<feature type="compositionally biased region" description="Polar residues" evidence="1">
    <location>
        <begin position="288"/>
        <end position="315"/>
    </location>
</feature>
<dbReference type="STRING" id="947166.A0A1D1VHS6"/>
<feature type="region of interest" description="Disordered" evidence="1">
    <location>
        <begin position="247"/>
        <end position="454"/>
    </location>
</feature>
<feature type="compositionally biased region" description="Gly residues" evidence="1">
    <location>
        <begin position="369"/>
        <end position="385"/>
    </location>
</feature>
<evidence type="ECO:0000256" key="1">
    <source>
        <dbReference type="SAM" id="MobiDB-lite"/>
    </source>
</evidence>
<dbReference type="Proteomes" id="UP000186922">
    <property type="component" value="Unassembled WGS sequence"/>
</dbReference>
<feature type="compositionally biased region" description="Low complexity" evidence="1">
    <location>
        <begin position="335"/>
        <end position="354"/>
    </location>
</feature>
<organism evidence="2 3">
    <name type="scientific">Ramazzottius varieornatus</name>
    <name type="common">Water bear</name>
    <name type="synonym">Tardigrade</name>
    <dbReference type="NCBI Taxonomy" id="947166"/>
    <lineage>
        <taxon>Eukaryota</taxon>
        <taxon>Metazoa</taxon>
        <taxon>Ecdysozoa</taxon>
        <taxon>Tardigrada</taxon>
        <taxon>Eutardigrada</taxon>
        <taxon>Parachela</taxon>
        <taxon>Hypsibioidea</taxon>
        <taxon>Ramazzottiidae</taxon>
        <taxon>Ramazzottius</taxon>
    </lineage>
</organism>
<protein>
    <submittedName>
        <fullName evidence="2">Uncharacterized protein</fullName>
    </submittedName>
</protein>
<dbReference type="EMBL" id="BDGG01000005">
    <property type="protein sequence ID" value="GAU99632.1"/>
    <property type="molecule type" value="Genomic_DNA"/>
</dbReference>
<evidence type="ECO:0000313" key="3">
    <source>
        <dbReference type="Proteomes" id="UP000186922"/>
    </source>
</evidence>
<reference evidence="2 3" key="1">
    <citation type="journal article" date="2016" name="Nat. Commun.">
        <title>Extremotolerant tardigrade genome and improved radiotolerance of human cultured cells by tardigrade-unique protein.</title>
        <authorList>
            <person name="Hashimoto T."/>
            <person name="Horikawa D.D."/>
            <person name="Saito Y."/>
            <person name="Kuwahara H."/>
            <person name="Kozuka-Hata H."/>
            <person name="Shin-I T."/>
            <person name="Minakuchi Y."/>
            <person name="Ohishi K."/>
            <person name="Motoyama A."/>
            <person name="Aizu T."/>
            <person name="Enomoto A."/>
            <person name="Kondo K."/>
            <person name="Tanaka S."/>
            <person name="Hara Y."/>
            <person name="Koshikawa S."/>
            <person name="Sagara H."/>
            <person name="Miura T."/>
            <person name="Yokobori S."/>
            <person name="Miyagawa K."/>
            <person name="Suzuki Y."/>
            <person name="Kubo T."/>
            <person name="Oyama M."/>
            <person name="Kohara Y."/>
            <person name="Fujiyama A."/>
            <person name="Arakawa K."/>
            <person name="Katayama T."/>
            <person name="Toyoda A."/>
            <person name="Kunieda T."/>
        </authorList>
    </citation>
    <scope>NUCLEOTIDE SEQUENCE [LARGE SCALE GENOMIC DNA]</scope>
    <source>
        <strain evidence="2 3">YOKOZUNA-1</strain>
    </source>
</reference>
<feature type="compositionally biased region" description="Low complexity" evidence="1">
    <location>
        <begin position="437"/>
        <end position="454"/>
    </location>
</feature>
<evidence type="ECO:0000313" key="2">
    <source>
        <dbReference type="EMBL" id="GAU99632.1"/>
    </source>
</evidence>
<feature type="region of interest" description="Disordered" evidence="1">
    <location>
        <begin position="487"/>
        <end position="611"/>
    </location>
</feature>
<feature type="compositionally biased region" description="Polar residues" evidence="1">
    <location>
        <begin position="12"/>
        <end position="31"/>
    </location>
</feature>
<dbReference type="AlphaFoldDB" id="A0A1D1VHS6"/>
<accession>A0A1D1VHS6</accession>
<keyword evidence="3" id="KW-1185">Reference proteome</keyword>
<feature type="compositionally biased region" description="Low complexity" evidence="1">
    <location>
        <begin position="193"/>
        <end position="209"/>
    </location>
</feature>
<feature type="compositionally biased region" description="Polar residues" evidence="1">
    <location>
        <begin position="178"/>
        <end position="192"/>
    </location>
</feature>
<name>A0A1D1VHS6_RAMVA</name>
<feature type="compositionally biased region" description="Polar residues" evidence="1">
    <location>
        <begin position="101"/>
        <end position="120"/>
    </location>
</feature>
<proteinExistence type="predicted"/>
<gene>
    <name evidence="2" type="primary">RvY_10600-1</name>
    <name evidence="2" type="synonym">RvY_10600.1</name>
    <name evidence="2" type="ORF">RvY_10600</name>
</gene>
<feature type="compositionally biased region" description="Polar residues" evidence="1">
    <location>
        <begin position="59"/>
        <end position="68"/>
    </location>
</feature>
<sequence>MNQGSSFGGPSDQGQRQNSFGPVTAQNNIQPGSGGSYSVGLPAVSSGQFGPVGAGPQMVPNSASQSYSGGVPAQIPVQQFSPPSSSSSGSYGGGSPMQSGIQNSQPTGFQNSGQQASSAGFTVSPIAQSLAPLTGFTAAPVTPSAAFNQIQGSNQLASGFASSLPAALNPVGQNIGSSSGLNNGFSQTGNNPQSQNFNNQLGNNQQQTQSFYGGASGNAQLPVIQQQQQQSSFPFGQLPQQFINPVQQPIEPSGYGIGTPSVSPSFGQSGYGNSVSQPVPQPQPQPQFYGSSPQNSFNSPPGQGSAIQSYGSSFPQGEVYGGPGTAQLNPMVGHQQPSYGGMSSSPQSGYGQSGNNINRPNSSGAGNVPFGGSGGNQAGGYGLGNQGANQNFGGSSGGNGGAFGTGSNNAGQGGQNSVFAASIPNGQGLQGTTQSLFNNPNQPQGQSGFNQQNQQLGSNLQNQNLITTTPFSGFGGLASLAASIQQQLGGPTNPASSGSSNSIGATPSSAISPNQVQQQQTGQQNPQPGQVNNQQVNNQQLTNQLNSNPNQLNGGLSGNQLNQQGFPSTNSNQNQLNGGLSGNQGYQQGLLPVNGNPGNQQGSGLGGNQQNQQNINQLNQAPQNIGGNTGSQLYG</sequence>
<feature type="region of interest" description="Disordered" evidence="1">
    <location>
        <begin position="1"/>
        <end position="120"/>
    </location>
</feature>
<feature type="region of interest" description="Disordered" evidence="1">
    <location>
        <begin position="178"/>
        <end position="214"/>
    </location>
</feature>
<feature type="compositionally biased region" description="Polar residues" evidence="1">
    <location>
        <begin position="487"/>
        <end position="513"/>
    </location>
</feature>
<feature type="compositionally biased region" description="Gly residues" evidence="1">
    <location>
        <begin position="394"/>
        <end position="404"/>
    </location>
</feature>
<feature type="compositionally biased region" description="Low complexity" evidence="1">
    <location>
        <begin position="514"/>
        <end position="600"/>
    </location>
</feature>
<feature type="compositionally biased region" description="Polar residues" evidence="1">
    <location>
        <begin position="260"/>
        <end position="273"/>
    </location>
</feature>
<feature type="compositionally biased region" description="Polar residues" evidence="1">
    <location>
        <begin position="355"/>
        <end position="365"/>
    </location>
</feature>